<sequence>MNANQAPDAVPERELRLALVCYGGVSLAVYMHGVTREILKLVRASRAYHAVPEDAASDASYTDAAPHRGELDTETVYFELLQQIGGHVRLRVLVDVIAGASAGGINGIMLARALAFDLSLDAHRKLWLDLADIEALLDPAARPSRLSKLYMRPLFWFAGLLRKRRNRQAGGAGEDPEVLQNLSLFMRSRWFEPPFSGPTMSNMMLDALESLGEEQADGCQSLLPPGLPLELFVTTTDFWGAPQTIPLHDPATVREREHRHTFHFHHQFSKNCDLHPSTLGRDHLPSLAFAARATSSFPGAFPPLRLAEMDAVLEQRNTGWAGRGAFIARQLRRARRAGESADESAFIDGSVLMNKPVSVALDAVQRHPAHRETDRRLVYLEPNPEPERETAREAPGFFTTILGALSTIPRHQPIRDDLDWIAAFNNKVQLHREVADGVLSQVLVAIGSHLESTLTATPTAATIAHWGKEANMRAAADAGYAYEGYSRLKVLGLLDELAELFQRSTRGLTRTEAVARLQAWARMARIRPLGDTASSARYQEGAPWVRFLRNYDMRHRLRRVMLLIRRVNELYTDPDTLTIADYREHLDRLKLRLYARAETLREHMDWRGEHLQRPSAECLDDHLNAFLVRVRERLDLIEFDAALESDLAAWCGEVGARSMMREVLTTYLGFAHYDVLTYPMSQSREMDTLEQIKVDRIAVDDANSLRQGGAREILKGVQFGNFGAFFSRRFRENDYLWGRLTAAERLVDIVGSAAPEAVAAGLDLQDYKRRLFLAVLRAEAPHLTGISEMIADLEASAHSMESAPAASATGSVPDR</sequence>
<organism evidence="4 5">
    <name type="scientific">Haliea salexigens</name>
    <dbReference type="NCBI Taxonomy" id="287487"/>
    <lineage>
        <taxon>Bacteria</taxon>
        <taxon>Pseudomonadati</taxon>
        <taxon>Pseudomonadota</taxon>
        <taxon>Gammaproteobacteria</taxon>
        <taxon>Cellvibrionales</taxon>
        <taxon>Halieaceae</taxon>
        <taxon>Haliea</taxon>
    </lineage>
</organism>
<comment type="caution">
    <text evidence="4">The sequence shown here is derived from an EMBL/GenBank/DDBJ whole genome shotgun (WGS) entry which is preliminary data.</text>
</comment>
<dbReference type="Pfam" id="PF01734">
    <property type="entry name" value="Patatin"/>
    <property type="match status" value="1"/>
</dbReference>
<evidence type="ECO:0000313" key="4">
    <source>
        <dbReference type="EMBL" id="HAN27710.1"/>
    </source>
</evidence>
<dbReference type="Proteomes" id="UP000259273">
    <property type="component" value="Unassembled WGS sequence"/>
</dbReference>
<feature type="domain" description="PNPLA" evidence="3">
    <location>
        <begin position="19"/>
        <end position="361"/>
    </location>
</feature>
<reference evidence="4 5" key="1">
    <citation type="journal article" date="2018" name="Nat. Biotechnol.">
        <title>A standardized bacterial taxonomy based on genome phylogeny substantially revises the tree of life.</title>
        <authorList>
            <person name="Parks D.H."/>
            <person name="Chuvochina M."/>
            <person name="Waite D.W."/>
            <person name="Rinke C."/>
            <person name="Skarshewski A."/>
            <person name="Chaumeil P.A."/>
            <person name="Hugenholtz P."/>
        </authorList>
    </citation>
    <scope>NUCLEOTIDE SEQUENCE [LARGE SCALE GENOMIC DNA]</scope>
    <source>
        <strain evidence="4">UBA9158</strain>
    </source>
</reference>
<evidence type="ECO:0000256" key="2">
    <source>
        <dbReference type="PROSITE-ProRule" id="PRU01161"/>
    </source>
</evidence>
<keyword evidence="2" id="KW-0442">Lipid degradation</keyword>
<dbReference type="GO" id="GO:0016787">
    <property type="term" value="F:hydrolase activity"/>
    <property type="evidence" value="ECO:0007669"/>
    <property type="project" value="UniProtKB-UniRule"/>
</dbReference>
<dbReference type="STRING" id="1121937.GCA_000423125_02292"/>
<keyword evidence="2" id="KW-0378">Hydrolase</keyword>
<dbReference type="InterPro" id="IPR019894">
    <property type="entry name" value="Patatin-related_protein"/>
</dbReference>
<accession>A0A3C1KLU8</accession>
<dbReference type="InterPro" id="IPR024282">
    <property type="entry name" value="DUF3376"/>
</dbReference>
<dbReference type="Pfam" id="PF11856">
    <property type="entry name" value="DUF3376"/>
    <property type="match status" value="1"/>
</dbReference>
<dbReference type="Gene3D" id="3.40.1090.10">
    <property type="entry name" value="Cytosolic phospholipase A2 catalytic domain"/>
    <property type="match status" value="1"/>
</dbReference>
<name>A0A3C1KLU8_9GAMM</name>
<evidence type="ECO:0000259" key="3">
    <source>
        <dbReference type="PROSITE" id="PS51635"/>
    </source>
</evidence>
<protein>
    <submittedName>
        <fullName evidence="4">DUF3376 domain-containing protein</fullName>
    </submittedName>
</protein>
<gene>
    <name evidence="4" type="ORF">DCP75_08330</name>
</gene>
<keyword evidence="1 2" id="KW-0443">Lipid metabolism</keyword>
<proteinExistence type="predicted"/>
<dbReference type="NCBIfam" id="TIGR03607">
    <property type="entry name" value="patatin-like protein"/>
    <property type="match status" value="1"/>
</dbReference>
<dbReference type="EMBL" id="DMND01000112">
    <property type="protein sequence ID" value="HAN27710.1"/>
    <property type="molecule type" value="Genomic_DNA"/>
</dbReference>
<dbReference type="GO" id="GO:0016042">
    <property type="term" value="P:lipid catabolic process"/>
    <property type="evidence" value="ECO:0007669"/>
    <property type="project" value="UniProtKB-UniRule"/>
</dbReference>
<comment type="caution">
    <text evidence="2">Lacks conserved residue(s) required for the propagation of feature annotation.</text>
</comment>
<evidence type="ECO:0000256" key="1">
    <source>
        <dbReference type="ARBA" id="ARBA00023098"/>
    </source>
</evidence>
<feature type="active site" description="Proton acceptor" evidence="2">
    <location>
        <position position="348"/>
    </location>
</feature>
<evidence type="ECO:0000313" key="5">
    <source>
        <dbReference type="Proteomes" id="UP000259273"/>
    </source>
</evidence>
<feature type="short sequence motif" description="GXSXG" evidence="2">
    <location>
        <begin position="99"/>
        <end position="103"/>
    </location>
</feature>
<dbReference type="AlphaFoldDB" id="A0A3C1KLU8"/>
<dbReference type="SUPFAM" id="SSF52151">
    <property type="entry name" value="FabD/lysophospholipase-like"/>
    <property type="match status" value="1"/>
</dbReference>
<dbReference type="InterPro" id="IPR002641">
    <property type="entry name" value="PNPLA_dom"/>
</dbReference>
<feature type="active site" description="Nucleophile" evidence="2">
    <location>
        <position position="101"/>
    </location>
</feature>
<dbReference type="PROSITE" id="PS51635">
    <property type="entry name" value="PNPLA"/>
    <property type="match status" value="1"/>
</dbReference>
<dbReference type="InterPro" id="IPR016035">
    <property type="entry name" value="Acyl_Trfase/lysoPLipase"/>
</dbReference>